<evidence type="ECO:0000313" key="4">
    <source>
        <dbReference type="Proteomes" id="UP000640614"/>
    </source>
</evidence>
<gene>
    <name evidence="3" type="ORF">C4F50_08745</name>
</gene>
<keyword evidence="3" id="KW-0378">Hydrolase</keyword>
<accession>A0ABR9TK40</accession>
<evidence type="ECO:0000256" key="1">
    <source>
        <dbReference type="SAM" id="MobiDB-lite"/>
    </source>
</evidence>
<keyword evidence="2" id="KW-1133">Transmembrane helix</keyword>
<reference evidence="3 4" key="1">
    <citation type="submission" date="2018-07" db="EMBL/GenBank/DDBJ databases">
        <title>Genome assembly of strain KB82.</title>
        <authorList>
            <person name="Kukolya J."/>
            <person name="Horvath B."/>
            <person name="Nagy I."/>
            <person name="Toth A."/>
        </authorList>
    </citation>
    <scope>NUCLEOTIDE SEQUENCE [LARGE SCALE GENOMIC DNA]</scope>
    <source>
        <strain evidence="3 4">Kb82</strain>
    </source>
</reference>
<proteinExistence type="predicted"/>
<dbReference type="PANTHER" id="PTHR43019">
    <property type="entry name" value="SERINE ENDOPROTEASE DEGS"/>
    <property type="match status" value="1"/>
</dbReference>
<evidence type="ECO:0000256" key="2">
    <source>
        <dbReference type="SAM" id="Phobius"/>
    </source>
</evidence>
<keyword evidence="2" id="KW-0472">Membrane</keyword>
<evidence type="ECO:0000313" key="3">
    <source>
        <dbReference type="EMBL" id="MBE8725032.1"/>
    </source>
</evidence>
<organism evidence="3 4">
    <name type="scientific">Flavobacterium hungaricum</name>
    <dbReference type="NCBI Taxonomy" id="2082725"/>
    <lineage>
        <taxon>Bacteria</taxon>
        <taxon>Pseudomonadati</taxon>
        <taxon>Bacteroidota</taxon>
        <taxon>Flavobacteriia</taxon>
        <taxon>Flavobacteriales</taxon>
        <taxon>Flavobacteriaceae</taxon>
        <taxon>Flavobacterium</taxon>
    </lineage>
</organism>
<name>A0ABR9TK40_9FLAO</name>
<feature type="transmembrane region" description="Helical" evidence="2">
    <location>
        <begin position="45"/>
        <end position="64"/>
    </location>
</feature>
<sequence>MTAKNELTTKNKLIKLTYLQMKIRKIGPNNDLQDISSKKRKPYKIIIFAVALLSTAAFFGFKYLKKPPAAICLDSDTKVYDQYKDAVVLIKHSYGYFAKIKGTEIPISVEDAREETVFGTGFFVDRDGKIVTNSHVLQPWNSSNEQQEKVNATIRNVRLKIASILTTDVTEDQYQSFIERNWRIASAYDEGEGEGDYEGEGEETTEESAGEEFVSSNEQEAETDSATTDIAAAIPVKEYVSKDDIEVYVKTIEIAVALHDSNDEWLNCEIEKVSEDANIDLGTLSLQNHSTPASVVNIINLDNAVKDDASLSPGQKAIMVGYPLGMDLAKTDSGIKVQLYDGKISKESDGNKIQYSITSTHGASGAPIFNECGELIAVNFSGIDEVQGFNFGIVAKHISSF</sequence>
<dbReference type="Gene3D" id="2.40.10.10">
    <property type="entry name" value="Trypsin-like serine proteases"/>
    <property type="match status" value="2"/>
</dbReference>
<dbReference type="Pfam" id="PF13365">
    <property type="entry name" value="Trypsin_2"/>
    <property type="match status" value="1"/>
</dbReference>
<dbReference type="Proteomes" id="UP000640614">
    <property type="component" value="Unassembled WGS sequence"/>
</dbReference>
<feature type="compositionally biased region" description="Acidic residues" evidence="1">
    <location>
        <begin position="189"/>
        <end position="210"/>
    </location>
</feature>
<dbReference type="PANTHER" id="PTHR43019:SF23">
    <property type="entry name" value="PROTEASE DO-LIKE 5, CHLOROPLASTIC"/>
    <property type="match status" value="1"/>
</dbReference>
<dbReference type="SUPFAM" id="SSF50494">
    <property type="entry name" value="Trypsin-like serine proteases"/>
    <property type="match status" value="1"/>
</dbReference>
<dbReference type="InterPro" id="IPR009003">
    <property type="entry name" value="Peptidase_S1_PA"/>
</dbReference>
<feature type="region of interest" description="Disordered" evidence="1">
    <location>
        <begin position="189"/>
        <end position="225"/>
    </location>
</feature>
<keyword evidence="2" id="KW-0812">Transmembrane</keyword>
<keyword evidence="4" id="KW-1185">Reference proteome</keyword>
<comment type="caution">
    <text evidence="3">The sequence shown here is derived from an EMBL/GenBank/DDBJ whole genome shotgun (WGS) entry which is preliminary data.</text>
</comment>
<keyword evidence="3" id="KW-0645">Protease</keyword>
<protein>
    <submittedName>
        <fullName evidence="3">Serine protease</fullName>
    </submittedName>
</protein>
<dbReference type="GO" id="GO:0008233">
    <property type="term" value="F:peptidase activity"/>
    <property type="evidence" value="ECO:0007669"/>
    <property type="project" value="UniProtKB-KW"/>
</dbReference>
<dbReference type="GO" id="GO:0006508">
    <property type="term" value="P:proteolysis"/>
    <property type="evidence" value="ECO:0007669"/>
    <property type="project" value="UniProtKB-KW"/>
</dbReference>
<dbReference type="EMBL" id="PRDM01000002">
    <property type="protein sequence ID" value="MBE8725032.1"/>
    <property type="molecule type" value="Genomic_DNA"/>
</dbReference>
<dbReference type="InterPro" id="IPR043504">
    <property type="entry name" value="Peptidase_S1_PA_chymotrypsin"/>
</dbReference>